<evidence type="ECO:0000256" key="2">
    <source>
        <dbReference type="ARBA" id="ARBA00023125"/>
    </source>
</evidence>
<dbReference type="SMART" id="SM00862">
    <property type="entry name" value="Trans_reg_C"/>
    <property type="match status" value="1"/>
</dbReference>
<dbReference type="PRINTS" id="PR00364">
    <property type="entry name" value="DISEASERSIST"/>
</dbReference>
<evidence type="ECO:0000256" key="3">
    <source>
        <dbReference type="PROSITE-ProRule" id="PRU01091"/>
    </source>
</evidence>
<dbReference type="InterPro" id="IPR016032">
    <property type="entry name" value="Sig_transdc_resp-reg_C-effctor"/>
</dbReference>
<dbReference type="eggNOG" id="COG3629">
    <property type="taxonomic scope" value="Bacteria"/>
</dbReference>
<reference evidence="5 6" key="1">
    <citation type="submission" date="2013-02" db="EMBL/GenBank/DDBJ databases">
        <title>Whole genome shotgun sequence of Gordonia malaquae NBRC 108250.</title>
        <authorList>
            <person name="Yoshida I."/>
            <person name="Hosoyama A."/>
            <person name="Tsuchikane K."/>
            <person name="Ando Y."/>
            <person name="Baba S."/>
            <person name="Ohji S."/>
            <person name="Hamada M."/>
            <person name="Tamura T."/>
            <person name="Yamazoe A."/>
            <person name="Yamazaki S."/>
            <person name="Fujita N."/>
        </authorList>
    </citation>
    <scope>NUCLEOTIDE SEQUENCE [LARGE SCALE GENOMIC DNA]</scope>
    <source>
        <strain evidence="5 6">NBRC 108250</strain>
    </source>
</reference>
<dbReference type="PROSITE" id="PS51755">
    <property type="entry name" value="OMPR_PHOB"/>
    <property type="match status" value="1"/>
</dbReference>
<dbReference type="Proteomes" id="UP000035009">
    <property type="component" value="Unassembled WGS sequence"/>
</dbReference>
<organism evidence="5 6">
    <name type="scientific">Gordonia malaquae NBRC 108250</name>
    <dbReference type="NCBI Taxonomy" id="1223542"/>
    <lineage>
        <taxon>Bacteria</taxon>
        <taxon>Bacillati</taxon>
        <taxon>Actinomycetota</taxon>
        <taxon>Actinomycetes</taxon>
        <taxon>Mycobacteriales</taxon>
        <taxon>Gordoniaceae</taxon>
        <taxon>Gordonia</taxon>
    </lineage>
</organism>
<dbReference type="STRING" id="410332.SAMN04488550_2230"/>
<feature type="domain" description="OmpR/PhoB-type" evidence="4">
    <location>
        <begin position="1"/>
        <end position="91"/>
    </location>
</feature>
<gene>
    <name evidence="5" type="ORF">GM1_010_00150</name>
</gene>
<dbReference type="eggNOG" id="COG3903">
    <property type="taxonomic scope" value="Bacteria"/>
</dbReference>
<sequence length="924" mass="99120">MLGPLRVRVDGEVVSTGGPLPRALLCRLITAAGETVPETTLIELWRSAPPRSAVSTLHGYVSTLRRVLEPAHGRAQPSVLVRNGVGYAIPRDSVTVDSRRFDDVVTAARAAADQLDRRTALVRFDDALALWRGPAYADVIEWDFAQVASAGLHAKRDAVVLDRLEVLSDLGEHDDAAAGLLAVVEQSPLVERGWELLALAEYRAGRQAAAMASLRRARTVLADQLGAEPGPGLTNLYEAMLRHDPDLLPRPVVVAPTRRTRYVPAELTTLIGRDAEVAVVSGLIEEHRMVSVTGPGGVGKTRVAQRVAGVSGHRDGAWFVELAGVHDAVGISDAMVNVLGLTAQGGVDMVGTMLRDRSCLVVLDNCEHLAGAVADVAERLLRACPDLRILTTSRVALGADGEWIHPLSPLADGTDLFCERSAEPVRDVDRDDVRRLCAALDNLPLALELAAAHTSVLSVRQLLDRLDDRFALLEARSARSVGRHLSMRMVIDASYAALTSSQRSLMQDLAIFEGGFDFDAAGAVSKRGADVLPDLAALVDASLVAVVGGDPRRYQVLEVLREYAIGEWSPERRADLVAAHIGWAEAVAAAAYPGLRGPDCITWMRRIEAELPNMRAALANCVETDLTTYLQIVGDLHWFWFRRGLIDEGSRLLAPVVSDAAASAPVERRVRVLSGRNLVAYLAGDGETIFDSLQRLQALLVEIGDDPIDPADRGAAAEAATMLAFFFAGAGAIAESAQFAAVSRRHVGADGDSEARGELELAVGTAGLRSVDLDSAEIHLGEAIRIADVNGYDWLLASACWILAKSRIAGDDLIGSRPLLGRMVEACERSYDLTSWMVGVATLAYVAYRSDDPETAARLTGVVRRRTDLTGYDPERMDPIDLARYGAEIRDGIASDVYEHGLEEGLHADRGAVTALIAGAVALD</sequence>
<keyword evidence="2 3" id="KW-0238">DNA-binding</keyword>
<dbReference type="CDD" id="cd15831">
    <property type="entry name" value="BTAD"/>
    <property type="match status" value="1"/>
</dbReference>
<dbReference type="PANTHER" id="PTHR47691:SF3">
    <property type="entry name" value="HTH-TYPE TRANSCRIPTIONAL REGULATOR RV0890C-RELATED"/>
    <property type="match status" value="1"/>
</dbReference>
<accession>M3UV85</accession>
<comment type="caution">
    <text evidence="5">The sequence shown here is derived from an EMBL/GenBank/DDBJ whole genome shotgun (WGS) entry which is preliminary data.</text>
</comment>
<evidence type="ECO:0000256" key="1">
    <source>
        <dbReference type="ARBA" id="ARBA00005820"/>
    </source>
</evidence>
<dbReference type="InterPro" id="IPR005158">
    <property type="entry name" value="BTAD"/>
</dbReference>
<dbReference type="Gene3D" id="1.10.10.10">
    <property type="entry name" value="Winged helix-like DNA-binding domain superfamily/Winged helix DNA-binding domain"/>
    <property type="match status" value="1"/>
</dbReference>
<evidence type="ECO:0000313" key="5">
    <source>
        <dbReference type="EMBL" id="GAC79427.1"/>
    </source>
</evidence>
<name>M3UV85_GORML</name>
<dbReference type="SUPFAM" id="SSF52540">
    <property type="entry name" value="P-loop containing nucleoside triphosphate hydrolases"/>
    <property type="match status" value="1"/>
</dbReference>
<dbReference type="SUPFAM" id="SSF48452">
    <property type="entry name" value="TPR-like"/>
    <property type="match status" value="1"/>
</dbReference>
<feature type="DNA-binding region" description="OmpR/PhoB-type" evidence="3">
    <location>
        <begin position="1"/>
        <end position="91"/>
    </location>
</feature>
<dbReference type="Gene3D" id="1.25.40.10">
    <property type="entry name" value="Tetratricopeptide repeat domain"/>
    <property type="match status" value="1"/>
</dbReference>
<dbReference type="EMBL" id="BAOP01000010">
    <property type="protein sequence ID" value="GAC79427.1"/>
    <property type="molecule type" value="Genomic_DNA"/>
</dbReference>
<comment type="similarity">
    <text evidence="1">Belongs to the AfsR/DnrI/RedD regulatory family.</text>
</comment>
<dbReference type="InterPro" id="IPR011990">
    <property type="entry name" value="TPR-like_helical_dom_sf"/>
</dbReference>
<dbReference type="GO" id="GO:0000160">
    <property type="term" value="P:phosphorelay signal transduction system"/>
    <property type="evidence" value="ECO:0007669"/>
    <property type="project" value="InterPro"/>
</dbReference>
<dbReference type="Pfam" id="PF03704">
    <property type="entry name" value="BTAD"/>
    <property type="match status" value="1"/>
</dbReference>
<dbReference type="GO" id="GO:0006355">
    <property type="term" value="P:regulation of DNA-templated transcription"/>
    <property type="evidence" value="ECO:0007669"/>
    <property type="project" value="InterPro"/>
</dbReference>
<keyword evidence="6" id="KW-1185">Reference proteome</keyword>
<dbReference type="PANTHER" id="PTHR47691">
    <property type="entry name" value="REGULATOR-RELATED"/>
    <property type="match status" value="1"/>
</dbReference>
<evidence type="ECO:0000259" key="4">
    <source>
        <dbReference type="PROSITE" id="PS51755"/>
    </source>
</evidence>
<protein>
    <recommendedName>
        <fullName evidence="4">OmpR/PhoB-type domain-containing protein</fullName>
    </recommendedName>
</protein>
<proteinExistence type="inferred from homology"/>
<evidence type="ECO:0000313" key="6">
    <source>
        <dbReference type="Proteomes" id="UP000035009"/>
    </source>
</evidence>
<dbReference type="SMART" id="SM01043">
    <property type="entry name" value="BTAD"/>
    <property type="match status" value="1"/>
</dbReference>
<dbReference type="GO" id="GO:0003677">
    <property type="term" value="F:DNA binding"/>
    <property type="evidence" value="ECO:0007669"/>
    <property type="project" value="UniProtKB-UniRule"/>
</dbReference>
<dbReference type="Gene3D" id="3.40.50.300">
    <property type="entry name" value="P-loop containing nucleotide triphosphate hydrolases"/>
    <property type="match status" value="1"/>
</dbReference>
<dbReference type="InterPro" id="IPR036388">
    <property type="entry name" value="WH-like_DNA-bd_sf"/>
</dbReference>
<dbReference type="AlphaFoldDB" id="M3UV85"/>
<dbReference type="InterPro" id="IPR027417">
    <property type="entry name" value="P-loop_NTPase"/>
</dbReference>
<dbReference type="InterPro" id="IPR001867">
    <property type="entry name" value="OmpR/PhoB-type_DNA-bd"/>
</dbReference>
<dbReference type="SUPFAM" id="SSF46894">
    <property type="entry name" value="C-terminal effector domain of the bipartite response regulators"/>
    <property type="match status" value="1"/>
</dbReference>